<organism evidence="1 2">
    <name type="scientific">Bremia lactucae</name>
    <name type="common">Lettuce downy mildew</name>
    <dbReference type="NCBI Taxonomy" id="4779"/>
    <lineage>
        <taxon>Eukaryota</taxon>
        <taxon>Sar</taxon>
        <taxon>Stramenopiles</taxon>
        <taxon>Oomycota</taxon>
        <taxon>Peronosporomycetes</taxon>
        <taxon>Peronosporales</taxon>
        <taxon>Peronosporaceae</taxon>
        <taxon>Bremia</taxon>
    </lineage>
</organism>
<dbReference type="KEGG" id="blac:94347510"/>
<reference evidence="1 2" key="1">
    <citation type="journal article" date="2021" name="Genome Biol.">
        <title>AFLAP: assembly-free linkage analysis pipeline using k-mers from genome sequencing data.</title>
        <authorList>
            <person name="Fletcher K."/>
            <person name="Zhang L."/>
            <person name="Gil J."/>
            <person name="Han R."/>
            <person name="Cavanaugh K."/>
            <person name="Michelmore R."/>
        </authorList>
    </citation>
    <scope>NUCLEOTIDE SEQUENCE [LARGE SCALE GENOMIC DNA]</scope>
    <source>
        <strain evidence="1 2">SF5</strain>
    </source>
</reference>
<dbReference type="RefSeq" id="XP_067818007.1">
    <property type="nucleotide sequence ID" value="XM_067961839.1"/>
</dbReference>
<protein>
    <submittedName>
        <fullName evidence="1">Uncharacterized protein</fullName>
    </submittedName>
</protein>
<accession>A0A976FKK7</accession>
<dbReference type="Proteomes" id="UP000294530">
    <property type="component" value="Unassembled WGS sequence"/>
</dbReference>
<sequence length="62" mass="6941">MTQFGNSESWTRRGDLVPTETALMELETSNLLVSSVSHMTSHDAAYLTLAARHDLLHTRQLV</sequence>
<comment type="caution">
    <text evidence="1">The sequence shown here is derived from an EMBL/GenBank/DDBJ whole genome shotgun (WGS) entry which is preliminary data.</text>
</comment>
<name>A0A976FKK7_BRELC</name>
<evidence type="ECO:0000313" key="2">
    <source>
        <dbReference type="Proteomes" id="UP000294530"/>
    </source>
</evidence>
<dbReference type="EMBL" id="SHOA02000016">
    <property type="protein sequence ID" value="TDH68508.1"/>
    <property type="molecule type" value="Genomic_DNA"/>
</dbReference>
<keyword evidence="2" id="KW-1185">Reference proteome</keyword>
<gene>
    <name evidence="1" type="ORF">CCR75_003746</name>
</gene>
<dbReference type="GeneID" id="94347510"/>
<evidence type="ECO:0000313" key="1">
    <source>
        <dbReference type="EMBL" id="TDH68508.1"/>
    </source>
</evidence>
<proteinExistence type="predicted"/>
<dbReference type="AlphaFoldDB" id="A0A976FKK7"/>